<sequence>MVPQIEVDEQVFKRLQDQAVPFVDTPNDVLRRILGFSGPAAADESTTARRPGNLAKLVDAGLVKPGDRLTHVRKRSGTIYHAVVTADGWTQLPDGRTFLGPSPALRENVGSQIDGNKNWTHDASGKTLRQLLDALTTSS</sequence>
<dbReference type="GO" id="GO:0003677">
    <property type="term" value="F:DNA binding"/>
    <property type="evidence" value="ECO:0007669"/>
    <property type="project" value="InterPro"/>
</dbReference>
<dbReference type="Proteomes" id="UP000002484">
    <property type="component" value="Chromosome"/>
</dbReference>
<evidence type="ECO:0000313" key="3">
    <source>
        <dbReference type="Proteomes" id="UP000002484"/>
    </source>
</evidence>
<dbReference type="OrthoDB" id="9798761at2"/>
<dbReference type="Pfam" id="PF18755">
    <property type="entry name" value="RAMA"/>
    <property type="match status" value="1"/>
</dbReference>
<accession>E3IUH0</accession>
<dbReference type="RefSeq" id="WP_013426773.1">
    <property type="nucleotide sequence ID" value="NC_014666.1"/>
</dbReference>
<protein>
    <recommendedName>
        <fullName evidence="1">RAMA domain-containing protein</fullName>
    </recommendedName>
</protein>
<evidence type="ECO:0000313" key="2">
    <source>
        <dbReference type="EMBL" id="ADP83655.1"/>
    </source>
</evidence>
<gene>
    <name evidence="2" type="ordered locus">FraEuI1c_5671</name>
</gene>
<dbReference type="InParanoid" id="E3IUH0"/>
<dbReference type="eggNOG" id="ENOG5030IP7">
    <property type="taxonomic scope" value="Bacteria"/>
</dbReference>
<evidence type="ECO:0000259" key="1">
    <source>
        <dbReference type="Pfam" id="PF18755"/>
    </source>
</evidence>
<name>E3IUH0_PSEI1</name>
<dbReference type="InterPro" id="IPR036835">
    <property type="entry name" value="SeqA_DNA-bd_C_sf"/>
</dbReference>
<dbReference type="KEGG" id="fri:FraEuI1c_5671"/>
<proteinExistence type="predicted"/>
<dbReference type="AlphaFoldDB" id="E3IUH0"/>
<dbReference type="HOGENOM" id="CLU_1991467_0_0_11"/>
<keyword evidence="3" id="KW-1185">Reference proteome</keyword>
<organism evidence="2 3">
    <name type="scientific">Pseudofrankia inefficax (strain DSM 45817 / CECT 9037 / DDB 130130 / EuI1c)</name>
    <name type="common">Frankia inefficax</name>
    <dbReference type="NCBI Taxonomy" id="298654"/>
    <lineage>
        <taxon>Bacteria</taxon>
        <taxon>Bacillati</taxon>
        <taxon>Actinomycetota</taxon>
        <taxon>Actinomycetes</taxon>
        <taxon>Frankiales</taxon>
        <taxon>Frankiaceae</taxon>
        <taxon>Pseudofrankia</taxon>
    </lineage>
</organism>
<dbReference type="EMBL" id="CP002299">
    <property type="protein sequence ID" value="ADP83655.1"/>
    <property type="molecule type" value="Genomic_DNA"/>
</dbReference>
<dbReference type="Gene3D" id="1.20.1380.10">
    <property type="entry name" value="Replication modulator SeqA, C-terminal DNA-binding domain"/>
    <property type="match status" value="1"/>
</dbReference>
<dbReference type="InterPro" id="IPR040843">
    <property type="entry name" value="RAMA"/>
</dbReference>
<feature type="domain" description="RAMA" evidence="1">
    <location>
        <begin position="43"/>
        <end position="135"/>
    </location>
</feature>
<reference evidence="2 3" key="1">
    <citation type="submission" date="2010-10" db="EMBL/GenBank/DDBJ databases">
        <title>Complete sequence of Frankia sp. EuI1c.</title>
        <authorList>
            <consortium name="US DOE Joint Genome Institute"/>
            <person name="Lucas S."/>
            <person name="Copeland A."/>
            <person name="Lapidus A."/>
            <person name="Cheng J.-F."/>
            <person name="Bruce D."/>
            <person name="Goodwin L."/>
            <person name="Pitluck S."/>
            <person name="Chertkov O."/>
            <person name="Detter J.C."/>
            <person name="Han C."/>
            <person name="Tapia R."/>
            <person name="Land M."/>
            <person name="Hauser L."/>
            <person name="Jeffries C."/>
            <person name="Kyrpides N."/>
            <person name="Ivanova N."/>
            <person name="Mikhailova N."/>
            <person name="Beauchemin N."/>
            <person name="Sen A."/>
            <person name="Sur S.A."/>
            <person name="Gtari M."/>
            <person name="Wall L."/>
            <person name="Tisa L."/>
            <person name="Woyke T."/>
        </authorList>
    </citation>
    <scope>NUCLEOTIDE SEQUENCE [LARGE SCALE GENOMIC DNA]</scope>
    <source>
        <strain evidence="3">DSM 45817 / CECT 9037 / EuI1c</strain>
    </source>
</reference>